<accession>A0A8S1U4N9</accession>
<protein>
    <submittedName>
        <fullName evidence="1">Uncharacterized protein</fullName>
    </submittedName>
</protein>
<dbReference type="AlphaFoldDB" id="A0A8S1U4N9"/>
<evidence type="ECO:0000313" key="1">
    <source>
        <dbReference type="EMBL" id="CAD8157546.1"/>
    </source>
</evidence>
<dbReference type="EMBL" id="CAJJDP010000034">
    <property type="protein sequence ID" value="CAD8157546.1"/>
    <property type="molecule type" value="Genomic_DNA"/>
</dbReference>
<sequence>MSQIHQDKIRKAEEQIKSNYQIFTIYFNNHCSNRITIIKVKEKDDHIQKCVDIIWEQPTLSDWQDDIITCFMQILVMKQAMKY</sequence>
<name>A0A8S1U4N9_PAROT</name>
<proteinExistence type="predicted"/>
<keyword evidence="2" id="KW-1185">Reference proteome</keyword>
<organism evidence="1 2">
    <name type="scientific">Paramecium octaurelia</name>
    <dbReference type="NCBI Taxonomy" id="43137"/>
    <lineage>
        <taxon>Eukaryota</taxon>
        <taxon>Sar</taxon>
        <taxon>Alveolata</taxon>
        <taxon>Ciliophora</taxon>
        <taxon>Intramacronucleata</taxon>
        <taxon>Oligohymenophorea</taxon>
        <taxon>Peniculida</taxon>
        <taxon>Parameciidae</taxon>
        <taxon>Paramecium</taxon>
    </lineage>
</organism>
<dbReference type="Proteomes" id="UP000683925">
    <property type="component" value="Unassembled WGS sequence"/>
</dbReference>
<comment type="caution">
    <text evidence="1">The sequence shown here is derived from an EMBL/GenBank/DDBJ whole genome shotgun (WGS) entry which is preliminary data.</text>
</comment>
<reference evidence="1" key="1">
    <citation type="submission" date="2021-01" db="EMBL/GenBank/DDBJ databases">
        <authorList>
            <consortium name="Genoscope - CEA"/>
            <person name="William W."/>
        </authorList>
    </citation>
    <scope>NUCLEOTIDE SEQUENCE</scope>
</reference>
<evidence type="ECO:0000313" key="2">
    <source>
        <dbReference type="Proteomes" id="UP000683925"/>
    </source>
</evidence>
<gene>
    <name evidence="1" type="ORF">POCTA_138.1.T0340027</name>
</gene>